<evidence type="ECO:0008006" key="4">
    <source>
        <dbReference type="Google" id="ProtNLM"/>
    </source>
</evidence>
<proteinExistence type="predicted"/>
<dbReference type="RefSeq" id="WP_115585740.1">
    <property type="nucleotide sequence ID" value="NZ_CP025544.1"/>
</dbReference>
<organism evidence="2 3">
    <name type="scientific">Candidatus Chromulinivorax destructor</name>
    <dbReference type="NCBI Taxonomy" id="2066483"/>
    <lineage>
        <taxon>Bacteria</taxon>
        <taxon>Candidatus Babelota</taxon>
        <taxon>Candidatus Babeliae</taxon>
        <taxon>Candidatus Babeliales</taxon>
        <taxon>Candidatus Chromulinivoraceae</taxon>
        <taxon>Candidatus Chromulinivorax</taxon>
    </lineage>
</organism>
<feature type="signal peptide" evidence="1">
    <location>
        <begin position="1"/>
        <end position="21"/>
    </location>
</feature>
<dbReference type="AlphaFoldDB" id="A0A345ZBQ8"/>
<sequence>MMKNKLIAICSFLMLNSCMVAAPLGFLEPYNFMIEAEPIYGKSKFQFTILTQLSYDNVSFNEDGHEVNALQIYEPEQNLLGLFQGLGNASQFNQLVNSLAGGAGGGVNNGENGLFTPTGTFDGSQVALLASYMFHQHCYFKVSIPVYKVNLTDVNWVYSGNNETFAGQAIQTQLVNSFTSEALQDFNLSTGNYSQAGFGDVTMLLDYVCDYPQGRSLLRNVRVHLRLGLSVPTGIVADENQIMSVPFGNDGSVGLPFGGGLDVNLGRYFQCGFRGQFLYLWGNAKPRRVSNFPSQTSLLLPQVAMVYKEYGFIQQFDLYAQAYNFVGGLSLKLAYEYYRKAQDQISVQTPGFGYEQVNTDLRLNEQTRHNMIAVLSFDSAFLKNTNRIHPQASIFVNMPFNGSFASLLSTVGLQLTLDF</sequence>
<dbReference type="EMBL" id="CP025544">
    <property type="protein sequence ID" value="AXK60725.1"/>
    <property type="molecule type" value="Genomic_DNA"/>
</dbReference>
<evidence type="ECO:0000313" key="2">
    <source>
        <dbReference type="EMBL" id="AXK60725.1"/>
    </source>
</evidence>
<dbReference type="OrthoDB" id="9846543at2"/>
<keyword evidence="3" id="KW-1185">Reference proteome</keyword>
<feature type="chain" id="PRO_5016906047" description="Porin" evidence="1">
    <location>
        <begin position="22"/>
        <end position="419"/>
    </location>
</feature>
<gene>
    <name evidence="2" type="ORF">C0J27_03135</name>
</gene>
<keyword evidence="1" id="KW-0732">Signal</keyword>
<protein>
    <recommendedName>
        <fullName evidence="4">Porin</fullName>
    </recommendedName>
</protein>
<name>A0A345ZBQ8_9BACT</name>
<evidence type="ECO:0000313" key="3">
    <source>
        <dbReference type="Proteomes" id="UP000254834"/>
    </source>
</evidence>
<dbReference type="Proteomes" id="UP000254834">
    <property type="component" value="Chromosome"/>
</dbReference>
<reference evidence="2 3" key="1">
    <citation type="submission" date="2017-12" db="EMBL/GenBank/DDBJ databases">
        <title>Chromulinavorax destructans is a abundant pathogen of dominant heterotrophic picoflagllates.</title>
        <authorList>
            <person name="Deeg C.M."/>
            <person name="Zimmer M."/>
            <person name="Suttle C.A."/>
        </authorList>
    </citation>
    <scope>NUCLEOTIDE SEQUENCE [LARGE SCALE GENOMIC DNA]</scope>
    <source>
        <strain evidence="2 3">SeV1</strain>
    </source>
</reference>
<accession>A0A345ZBQ8</accession>
<evidence type="ECO:0000256" key="1">
    <source>
        <dbReference type="SAM" id="SignalP"/>
    </source>
</evidence>
<dbReference type="KEGG" id="cdes:C0J27_03135"/>